<dbReference type="GO" id="GO:0043190">
    <property type="term" value="C:ATP-binding cassette (ABC) transporter complex"/>
    <property type="evidence" value="ECO:0007669"/>
    <property type="project" value="InterPro"/>
</dbReference>
<evidence type="ECO:0000313" key="5">
    <source>
        <dbReference type="EMBL" id="SCB32640.1"/>
    </source>
</evidence>
<dbReference type="InterPro" id="IPR030678">
    <property type="entry name" value="Peptide/Ni-bd"/>
</dbReference>
<evidence type="ECO:0000256" key="3">
    <source>
        <dbReference type="SAM" id="SignalP"/>
    </source>
</evidence>
<comment type="similarity">
    <text evidence="2">Belongs to the bacterial solute-binding protein 5 family.</text>
</comment>
<dbReference type="GO" id="GO:0030288">
    <property type="term" value="C:outer membrane-bounded periplasmic space"/>
    <property type="evidence" value="ECO:0007669"/>
    <property type="project" value="UniProtKB-ARBA"/>
</dbReference>
<dbReference type="SUPFAM" id="SSF53850">
    <property type="entry name" value="Periplasmic binding protein-like II"/>
    <property type="match status" value="1"/>
</dbReference>
<feature type="domain" description="Solute-binding protein family 5" evidence="4">
    <location>
        <begin position="65"/>
        <end position="419"/>
    </location>
</feature>
<accession>A0A1C3VXY6</accession>
<feature type="signal peptide" evidence="3">
    <location>
        <begin position="1"/>
        <end position="23"/>
    </location>
</feature>
<evidence type="ECO:0000313" key="6">
    <source>
        <dbReference type="Proteomes" id="UP000199101"/>
    </source>
</evidence>
<dbReference type="GO" id="GO:1904680">
    <property type="term" value="F:peptide transmembrane transporter activity"/>
    <property type="evidence" value="ECO:0007669"/>
    <property type="project" value="TreeGrafter"/>
</dbReference>
<comment type="subcellular location">
    <subcellularLocation>
        <location evidence="1">Periplasm</location>
    </subcellularLocation>
</comment>
<protein>
    <submittedName>
        <fullName evidence="5">Peptide/nickel transport system substrate-binding protein</fullName>
    </submittedName>
</protein>
<feature type="chain" id="PRO_5008684875" evidence="3">
    <location>
        <begin position="24"/>
        <end position="498"/>
    </location>
</feature>
<reference evidence="6" key="1">
    <citation type="submission" date="2016-08" db="EMBL/GenBank/DDBJ databases">
        <authorList>
            <person name="Varghese N."/>
            <person name="Submissions Spin"/>
        </authorList>
    </citation>
    <scope>NUCLEOTIDE SEQUENCE [LARGE SCALE GENOMIC DNA]</scope>
    <source>
        <strain evidence="6">HAMBI 2975</strain>
    </source>
</reference>
<sequence>MSMKLFKRISMLPLLLLATTAHAESLVVGDFWSIKNNWAMTSDDVYVGTVAGCYEGLARVNYDGKLEPWLATSFKHVEPNVWEVTLRQDVAFQDGTPLDADAVAFALDKILHGEVAARAFSPKIFKSVEALGKDKVRITTVQPLAMLPAHLAAPSTSILSKAAYRQDGTIDPVSHCTGPYAIVSVDQAQGLKVKANPTYWGKKPTVGEGEVRFVLDANTRAVQARSGEADIARLVPPSSVKQINDSGVATVSEASTPRTTMLVINNRKKPFDDIRVRRAIQAAIDNQAISDALFEGLMPAANDVFRPTDAWAPKDQKPTYNPDLAKSLLKEAGITSGSLKVEMIAYVERAEFKDIAAAVQQMLAEIGIESTIKQAQYNAVEPDLLKGNFDLAFLSRNYLTDVLDPAGFLSSDFSCEGSYNLAHYCSPEVDAWIKDARANDNDEERYALYRKIAQKLQDDAAVVDIVHVNTFDAIGKRVQGFRPHPLNSYYLTPDLSLK</sequence>
<dbReference type="Pfam" id="PF00496">
    <property type="entry name" value="SBP_bac_5"/>
    <property type="match status" value="1"/>
</dbReference>
<keyword evidence="6" id="KW-1185">Reference proteome</keyword>
<dbReference type="EMBL" id="FMAG01000004">
    <property type="protein sequence ID" value="SCB32640.1"/>
    <property type="molecule type" value="Genomic_DNA"/>
</dbReference>
<gene>
    <name evidence="5" type="ORF">GA0061103_4491</name>
</gene>
<dbReference type="InterPro" id="IPR039424">
    <property type="entry name" value="SBP_5"/>
</dbReference>
<dbReference type="GO" id="GO:0015833">
    <property type="term" value="P:peptide transport"/>
    <property type="evidence" value="ECO:0007669"/>
    <property type="project" value="TreeGrafter"/>
</dbReference>
<dbReference type="Gene3D" id="3.10.105.10">
    <property type="entry name" value="Dipeptide-binding Protein, Domain 3"/>
    <property type="match status" value="1"/>
</dbReference>
<dbReference type="PANTHER" id="PTHR30290">
    <property type="entry name" value="PERIPLASMIC BINDING COMPONENT OF ABC TRANSPORTER"/>
    <property type="match status" value="1"/>
</dbReference>
<name>A0A1C3VXY6_9HYPH</name>
<proteinExistence type="inferred from homology"/>
<evidence type="ECO:0000256" key="2">
    <source>
        <dbReference type="ARBA" id="ARBA00005695"/>
    </source>
</evidence>
<dbReference type="PIRSF" id="PIRSF002741">
    <property type="entry name" value="MppA"/>
    <property type="match status" value="1"/>
</dbReference>
<dbReference type="InterPro" id="IPR000914">
    <property type="entry name" value="SBP_5_dom"/>
</dbReference>
<dbReference type="AlphaFoldDB" id="A0A1C3VXY6"/>
<dbReference type="Gene3D" id="3.40.190.10">
    <property type="entry name" value="Periplasmic binding protein-like II"/>
    <property type="match status" value="1"/>
</dbReference>
<dbReference type="STRING" id="410764.GA0061103_4491"/>
<organism evidence="5 6">
    <name type="scientific">Rhizobium multihospitium</name>
    <dbReference type="NCBI Taxonomy" id="410764"/>
    <lineage>
        <taxon>Bacteria</taxon>
        <taxon>Pseudomonadati</taxon>
        <taxon>Pseudomonadota</taxon>
        <taxon>Alphaproteobacteria</taxon>
        <taxon>Hyphomicrobiales</taxon>
        <taxon>Rhizobiaceae</taxon>
        <taxon>Rhizobium/Agrobacterium group</taxon>
        <taxon>Rhizobium</taxon>
    </lineage>
</organism>
<dbReference type="Proteomes" id="UP000199101">
    <property type="component" value="Unassembled WGS sequence"/>
</dbReference>
<dbReference type="PANTHER" id="PTHR30290:SF65">
    <property type="entry name" value="MONOACYL PHOSPHATIDYLINOSITOL TETRAMANNOSIDE-BINDING PROTEIN LPQW-RELATED"/>
    <property type="match status" value="1"/>
</dbReference>
<dbReference type="CDD" id="cd08490">
    <property type="entry name" value="PBP2_NikA_DppA_OppA_like_3"/>
    <property type="match status" value="1"/>
</dbReference>
<keyword evidence="3" id="KW-0732">Signal</keyword>
<evidence type="ECO:0000256" key="1">
    <source>
        <dbReference type="ARBA" id="ARBA00004418"/>
    </source>
</evidence>
<evidence type="ECO:0000259" key="4">
    <source>
        <dbReference type="Pfam" id="PF00496"/>
    </source>
</evidence>